<proteinExistence type="predicted"/>
<name>A0AAD5K179_9FUNG</name>
<evidence type="ECO:0000313" key="3">
    <source>
        <dbReference type="Proteomes" id="UP001209540"/>
    </source>
</evidence>
<sequence>MDPPIQFSKNNFNVVRYGAVACRRKKNNHASCCGLNRRGICIIFLVIGKVIIAMLVMKNHDLMKKDVRCWYPLNGTHLFIAKPFVADLKRIFCYSTYTKRTIFASFCYFP</sequence>
<reference evidence="2" key="2">
    <citation type="submission" date="2023-02" db="EMBL/GenBank/DDBJ databases">
        <authorList>
            <consortium name="DOE Joint Genome Institute"/>
            <person name="Mondo S.J."/>
            <person name="Chang Y."/>
            <person name="Wang Y."/>
            <person name="Ahrendt S."/>
            <person name="Andreopoulos W."/>
            <person name="Barry K."/>
            <person name="Beard J."/>
            <person name="Benny G.L."/>
            <person name="Blankenship S."/>
            <person name="Bonito G."/>
            <person name="Cuomo C."/>
            <person name="Desiro A."/>
            <person name="Gervers K.A."/>
            <person name="Hundley H."/>
            <person name="Kuo A."/>
            <person name="LaButti K."/>
            <person name="Lang B.F."/>
            <person name="Lipzen A."/>
            <person name="O'Donnell K."/>
            <person name="Pangilinan J."/>
            <person name="Reynolds N."/>
            <person name="Sandor L."/>
            <person name="Smith M.W."/>
            <person name="Tsang A."/>
            <person name="Grigoriev I.V."/>
            <person name="Stajich J.E."/>
            <person name="Spatafora J.W."/>
        </authorList>
    </citation>
    <scope>NUCLEOTIDE SEQUENCE</scope>
    <source>
        <strain evidence="2">RSA 2281</strain>
    </source>
</reference>
<evidence type="ECO:0000313" key="2">
    <source>
        <dbReference type="EMBL" id="KAI9264323.1"/>
    </source>
</evidence>
<reference evidence="2" key="1">
    <citation type="journal article" date="2022" name="IScience">
        <title>Evolution of zygomycete secretomes and the origins of terrestrial fungal ecologies.</title>
        <authorList>
            <person name="Chang Y."/>
            <person name="Wang Y."/>
            <person name="Mondo S."/>
            <person name="Ahrendt S."/>
            <person name="Andreopoulos W."/>
            <person name="Barry K."/>
            <person name="Beard J."/>
            <person name="Benny G.L."/>
            <person name="Blankenship S."/>
            <person name="Bonito G."/>
            <person name="Cuomo C."/>
            <person name="Desiro A."/>
            <person name="Gervers K.A."/>
            <person name="Hundley H."/>
            <person name="Kuo A."/>
            <person name="LaButti K."/>
            <person name="Lang B.F."/>
            <person name="Lipzen A."/>
            <person name="O'Donnell K."/>
            <person name="Pangilinan J."/>
            <person name="Reynolds N."/>
            <person name="Sandor L."/>
            <person name="Smith M.E."/>
            <person name="Tsang A."/>
            <person name="Grigoriev I.V."/>
            <person name="Stajich J.E."/>
            <person name="Spatafora J.W."/>
        </authorList>
    </citation>
    <scope>NUCLEOTIDE SEQUENCE</scope>
    <source>
        <strain evidence="2">RSA 2281</strain>
    </source>
</reference>
<dbReference type="EMBL" id="JAIXMP010000012">
    <property type="protein sequence ID" value="KAI9264323.1"/>
    <property type="molecule type" value="Genomic_DNA"/>
</dbReference>
<feature type="transmembrane region" description="Helical" evidence="1">
    <location>
        <begin position="35"/>
        <end position="56"/>
    </location>
</feature>
<keyword evidence="3" id="KW-1185">Reference proteome</keyword>
<gene>
    <name evidence="2" type="ORF">BDA99DRAFT_537036</name>
</gene>
<keyword evidence="1" id="KW-1133">Transmembrane helix</keyword>
<accession>A0AAD5K179</accession>
<dbReference type="Proteomes" id="UP001209540">
    <property type="component" value="Unassembled WGS sequence"/>
</dbReference>
<keyword evidence="1" id="KW-0812">Transmembrane</keyword>
<evidence type="ECO:0000256" key="1">
    <source>
        <dbReference type="SAM" id="Phobius"/>
    </source>
</evidence>
<organism evidence="2 3">
    <name type="scientific">Phascolomyces articulosus</name>
    <dbReference type="NCBI Taxonomy" id="60185"/>
    <lineage>
        <taxon>Eukaryota</taxon>
        <taxon>Fungi</taxon>
        <taxon>Fungi incertae sedis</taxon>
        <taxon>Mucoromycota</taxon>
        <taxon>Mucoromycotina</taxon>
        <taxon>Mucoromycetes</taxon>
        <taxon>Mucorales</taxon>
        <taxon>Lichtheimiaceae</taxon>
        <taxon>Phascolomyces</taxon>
    </lineage>
</organism>
<keyword evidence="1" id="KW-0472">Membrane</keyword>
<dbReference type="AlphaFoldDB" id="A0AAD5K179"/>
<protein>
    <submittedName>
        <fullName evidence="2">Uncharacterized protein</fullName>
    </submittedName>
</protein>
<comment type="caution">
    <text evidence="2">The sequence shown here is derived from an EMBL/GenBank/DDBJ whole genome shotgun (WGS) entry which is preliminary data.</text>
</comment>